<protein>
    <submittedName>
        <fullName evidence="2">Uncharacterized protein</fullName>
    </submittedName>
</protein>
<feature type="transmembrane region" description="Helical" evidence="1">
    <location>
        <begin position="20"/>
        <end position="41"/>
    </location>
</feature>
<keyword evidence="1" id="KW-0472">Membrane</keyword>
<reference evidence="3" key="1">
    <citation type="journal article" date="2017" name="Nat. Commun.">
        <title>The North American bullfrog draft genome provides insight into hormonal regulation of long noncoding RNA.</title>
        <authorList>
            <person name="Hammond S.A."/>
            <person name="Warren R.L."/>
            <person name="Vandervalk B.P."/>
            <person name="Kucuk E."/>
            <person name="Khan H."/>
            <person name="Gibb E.A."/>
            <person name="Pandoh P."/>
            <person name="Kirk H."/>
            <person name="Zhao Y."/>
            <person name="Jones M."/>
            <person name="Mungall A.J."/>
            <person name="Coope R."/>
            <person name="Pleasance S."/>
            <person name="Moore R.A."/>
            <person name="Holt R.A."/>
            <person name="Round J.M."/>
            <person name="Ohora S."/>
            <person name="Walle B.V."/>
            <person name="Veldhoen N."/>
            <person name="Helbing C.C."/>
            <person name="Birol I."/>
        </authorList>
    </citation>
    <scope>NUCLEOTIDE SEQUENCE [LARGE SCALE GENOMIC DNA]</scope>
</reference>
<dbReference type="EMBL" id="KV923194">
    <property type="protein sequence ID" value="PIN88719.1"/>
    <property type="molecule type" value="Genomic_DNA"/>
</dbReference>
<dbReference type="AlphaFoldDB" id="A0A2G9NCC1"/>
<dbReference type="Proteomes" id="UP000228934">
    <property type="component" value="Unassembled WGS sequence"/>
</dbReference>
<accession>A0A2G9NCC1</accession>
<evidence type="ECO:0000256" key="1">
    <source>
        <dbReference type="SAM" id="Phobius"/>
    </source>
</evidence>
<keyword evidence="1" id="KW-1133">Transmembrane helix</keyword>
<gene>
    <name evidence="2" type="ORF">AB205_0123390</name>
</gene>
<organism evidence="2 3">
    <name type="scientific">Aquarana catesbeiana</name>
    <name type="common">American bullfrog</name>
    <name type="synonym">Rana catesbeiana</name>
    <dbReference type="NCBI Taxonomy" id="8400"/>
    <lineage>
        <taxon>Eukaryota</taxon>
        <taxon>Metazoa</taxon>
        <taxon>Chordata</taxon>
        <taxon>Craniata</taxon>
        <taxon>Vertebrata</taxon>
        <taxon>Euteleostomi</taxon>
        <taxon>Amphibia</taxon>
        <taxon>Batrachia</taxon>
        <taxon>Anura</taxon>
        <taxon>Neobatrachia</taxon>
        <taxon>Ranoidea</taxon>
        <taxon>Ranidae</taxon>
        <taxon>Aquarana</taxon>
    </lineage>
</organism>
<keyword evidence="3" id="KW-1185">Reference proteome</keyword>
<name>A0A2G9NCC1_AQUCT</name>
<evidence type="ECO:0000313" key="3">
    <source>
        <dbReference type="Proteomes" id="UP000228934"/>
    </source>
</evidence>
<proteinExistence type="predicted"/>
<keyword evidence="1" id="KW-0812">Transmembrane</keyword>
<evidence type="ECO:0000313" key="2">
    <source>
        <dbReference type="EMBL" id="PIN88719.1"/>
    </source>
</evidence>
<sequence>MVNEAHQGTNSFPFSPFHFLFPFLHLFTFSHSSHLSFILFLSCLHSCPQCHGLHFTIEILHYLYSQVIIMFIVNFFRYIYIFITAVKTYVANGAFQDTQHFHPPSSPCPPSTMPLFGCCGLRLFSSRLEHSLLLSLEISPMDQLTTIYSAYTSTPEEVSRAHKMRQVQNLYMYTMYFQYCNKHVNGQAKLHDVFMLIYDYVLGTLINPYQFTILICYDLYDQLI</sequence>
<feature type="transmembrane region" description="Helical" evidence="1">
    <location>
        <begin position="62"/>
        <end position="83"/>
    </location>
</feature>